<evidence type="ECO:0000313" key="11">
    <source>
        <dbReference type="Proteomes" id="UP001153620"/>
    </source>
</evidence>
<evidence type="ECO:0000313" key="10">
    <source>
        <dbReference type="EMBL" id="CAG9798320.1"/>
    </source>
</evidence>
<dbReference type="NCBIfam" id="TIGR03814">
    <property type="entry name" value="Gln_ase"/>
    <property type="match status" value="1"/>
</dbReference>
<evidence type="ECO:0000256" key="4">
    <source>
        <dbReference type="ARBA" id="ARBA00022737"/>
    </source>
</evidence>
<dbReference type="OrthoDB" id="9995210at2759"/>
<dbReference type="Gene3D" id="1.10.238.210">
    <property type="match status" value="1"/>
</dbReference>
<keyword evidence="6" id="KW-0040">ANK repeat</keyword>
<sequence>MSSEKSMQEIYKSYVATGSVKKFMTDIKAQGIQENDPRISQIAELIKEKEPKDKKMDYETFARRTTPCCGIMRKFSERQFVIPNFEKFVKAIEEIYWNCKSNTAGSNASYIPQLANVADHWGVSVCTVDGQRFSIGDTEVGFSIQSCSKPLTYALACEYLSPEVVHKFVGQEPSGRMFNEMVLDHNNQPHNPMINAGAIVTASLVYTLIDGKRSMAEKFDMVKTMMESAGGNERFGFDNSIYHSEKEAADRNFALGYFMKEKKVFPAKTNMLESLDFYFQLCSIVTSANTFSVVGATLANGGVCPLTDEKVFKVETCRDVLSLMHSCGLYNYSGQFAFNVGLPAKSGVSGIIMLIIPNLAGIVCYSPKLDDFGNSVRGVQFCEELLKTYAIHPYDNLRHTITRRSIYEEK</sequence>
<keyword evidence="11" id="KW-1185">Reference proteome</keyword>
<dbReference type="InterPro" id="IPR012338">
    <property type="entry name" value="Beta-lactam/transpept-like"/>
</dbReference>
<dbReference type="PANTHER" id="PTHR12544:SF29">
    <property type="entry name" value="GLUTAMINASE"/>
    <property type="match status" value="1"/>
</dbReference>
<reference evidence="10" key="1">
    <citation type="submission" date="2022-01" db="EMBL/GenBank/DDBJ databases">
        <authorList>
            <person name="King R."/>
        </authorList>
    </citation>
    <scope>NUCLEOTIDE SEQUENCE</scope>
</reference>
<dbReference type="HAMAP" id="MF_00313">
    <property type="entry name" value="Glutaminase"/>
    <property type="match status" value="1"/>
</dbReference>
<proteinExistence type="inferred from homology"/>
<comment type="subunit">
    <text evidence="2">Homotetramer.</text>
</comment>
<comment type="catalytic activity">
    <reaction evidence="7">
        <text>L-glutamine + H2O = L-glutamate + NH4(+)</text>
        <dbReference type="Rhea" id="RHEA:15889"/>
        <dbReference type="ChEBI" id="CHEBI:15377"/>
        <dbReference type="ChEBI" id="CHEBI:28938"/>
        <dbReference type="ChEBI" id="CHEBI:29985"/>
        <dbReference type="ChEBI" id="CHEBI:58359"/>
        <dbReference type="EC" id="3.5.1.2"/>
    </reaction>
</comment>
<accession>A0A9N9WLT5</accession>
<comment type="similarity">
    <text evidence="1">Belongs to the glutaminase family.</text>
</comment>
<dbReference type="AlphaFoldDB" id="A0A9N9WLT5"/>
<dbReference type="EMBL" id="OU895877">
    <property type="protein sequence ID" value="CAG9798320.1"/>
    <property type="molecule type" value="Genomic_DNA"/>
</dbReference>
<reference evidence="10" key="2">
    <citation type="submission" date="2022-10" db="EMBL/GenBank/DDBJ databases">
        <authorList>
            <consortium name="ENA_rothamsted_submissions"/>
            <consortium name="culmorum"/>
            <person name="King R."/>
        </authorList>
    </citation>
    <scope>NUCLEOTIDE SEQUENCE</scope>
</reference>
<dbReference type="EC" id="3.5.1.2" evidence="3"/>
<protein>
    <recommendedName>
        <fullName evidence="3">glutaminase</fullName>
        <ecNumber evidence="3">3.5.1.2</ecNumber>
    </recommendedName>
    <alternativeName>
        <fullName evidence="8">L-glutamine amidohydrolase</fullName>
    </alternativeName>
</protein>
<dbReference type="GO" id="GO:0004359">
    <property type="term" value="F:glutaminase activity"/>
    <property type="evidence" value="ECO:0007669"/>
    <property type="project" value="UniProtKB-EC"/>
</dbReference>
<evidence type="ECO:0000256" key="1">
    <source>
        <dbReference type="ARBA" id="ARBA00011076"/>
    </source>
</evidence>
<dbReference type="Pfam" id="PF17959">
    <property type="entry name" value="EF-hand_14"/>
    <property type="match status" value="1"/>
</dbReference>
<evidence type="ECO:0000256" key="3">
    <source>
        <dbReference type="ARBA" id="ARBA00012918"/>
    </source>
</evidence>
<feature type="domain" description="Glutaminase EF-hand" evidence="9">
    <location>
        <begin position="18"/>
        <end position="83"/>
    </location>
</feature>
<evidence type="ECO:0000256" key="5">
    <source>
        <dbReference type="ARBA" id="ARBA00022801"/>
    </source>
</evidence>
<name>A0A9N9WLT5_9DIPT</name>
<dbReference type="Proteomes" id="UP001153620">
    <property type="component" value="Chromosome 1"/>
</dbReference>
<dbReference type="SUPFAM" id="SSF56601">
    <property type="entry name" value="beta-lactamase/transpeptidase-like"/>
    <property type="match status" value="1"/>
</dbReference>
<keyword evidence="4" id="KW-0677">Repeat</keyword>
<dbReference type="PANTHER" id="PTHR12544">
    <property type="entry name" value="GLUTAMINASE"/>
    <property type="match status" value="1"/>
</dbReference>
<dbReference type="GO" id="GO:0006537">
    <property type="term" value="P:glutamate biosynthetic process"/>
    <property type="evidence" value="ECO:0007669"/>
    <property type="project" value="TreeGrafter"/>
</dbReference>
<evidence type="ECO:0000256" key="6">
    <source>
        <dbReference type="ARBA" id="ARBA00023043"/>
    </source>
</evidence>
<evidence type="ECO:0000256" key="7">
    <source>
        <dbReference type="ARBA" id="ARBA00049534"/>
    </source>
</evidence>
<evidence type="ECO:0000256" key="8">
    <source>
        <dbReference type="ARBA" id="ARBA00077251"/>
    </source>
</evidence>
<evidence type="ECO:0000256" key="2">
    <source>
        <dbReference type="ARBA" id="ARBA00011881"/>
    </source>
</evidence>
<dbReference type="GO" id="GO:0006543">
    <property type="term" value="P:L-glutamine catabolic process"/>
    <property type="evidence" value="ECO:0007669"/>
    <property type="project" value="TreeGrafter"/>
</dbReference>
<dbReference type="FunFam" id="3.40.710.10:FF:000008">
    <property type="entry name" value="Glutaminase, isoform E"/>
    <property type="match status" value="1"/>
</dbReference>
<evidence type="ECO:0000259" key="9">
    <source>
        <dbReference type="Pfam" id="PF17959"/>
    </source>
</evidence>
<dbReference type="InterPro" id="IPR015868">
    <property type="entry name" value="Glutaminase"/>
</dbReference>
<gene>
    <name evidence="10" type="ORF">CHIRRI_LOCUS1305</name>
</gene>
<organism evidence="10 11">
    <name type="scientific">Chironomus riparius</name>
    <dbReference type="NCBI Taxonomy" id="315576"/>
    <lineage>
        <taxon>Eukaryota</taxon>
        <taxon>Metazoa</taxon>
        <taxon>Ecdysozoa</taxon>
        <taxon>Arthropoda</taxon>
        <taxon>Hexapoda</taxon>
        <taxon>Insecta</taxon>
        <taxon>Pterygota</taxon>
        <taxon>Neoptera</taxon>
        <taxon>Endopterygota</taxon>
        <taxon>Diptera</taxon>
        <taxon>Nematocera</taxon>
        <taxon>Chironomoidea</taxon>
        <taxon>Chironomidae</taxon>
        <taxon>Chironominae</taxon>
        <taxon>Chironomus</taxon>
    </lineage>
</organism>
<dbReference type="InterPro" id="IPR041541">
    <property type="entry name" value="Glutaminase_EF-hand"/>
</dbReference>
<keyword evidence="5" id="KW-0378">Hydrolase</keyword>
<dbReference type="Pfam" id="PF04960">
    <property type="entry name" value="Glutaminase"/>
    <property type="match status" value="1"/>
</dbReference>
<dbReference type="Gene3D" id="3.40.710.10">
    <property type="entry name" value="DD-peptidase/beta-lactamase superfamily"/>
    <property type="match status" value="1"/>
</dbReference>